<dbReference type="InterPro" id="IPR013332">
    <property type="entry name" value="KPR_N"/>
</dbReference>
<evidence type="ECO:0000313" key="2">
    <source>
        <dbReference type="EMBL" id="MDC0707535.1"/>
    </source>
</evidence>
<dbReference type="RefSeq" id="WP_272134768.1">
    <property type="nucleotide sequence ID" value="NZ_JAQNDM010000002.1"/>
</dbReference>
<reference evidence="2 3" key="1">
    <citation type="submission" date="2022-11" db="EMBL/GenBank/DDBJ databases">
        <title>Minimal conservation of predation-associated metabolite biosynthetic gene clusters underscores biosynthetic potential of Myxococcota including descriptions for ten novel species: Archangium lansinium sp. nov., Myxococcus landrumus sp. nov., Nannocystis bai.</title>
        <authorList>
            <person name="Ahearne A."/>
            <person name="Stevens C."/>
            <person name="Dowd S."/>
        </authorList>
    </citation>
    <scope>NUCLEOTIDE SEQUENCE [LARGE SCALE GENOMIC DNA]</scope>
    <source>
        <strain evidence="2 3">NCWAL01</strain>
    </source>
</reference>
<evidence type="ECO:0000313" key="3">
    <source>
        <dbReference type="Proteomes" id="UP001221838"/>
    </source>
</evidence>
<dbReference type="Pfam" id="PF02558">
    <property type="entry name" value="ApbA"/>
    <property type="match status" value="1"/>
</dbReference>
<comment type="caution">
    <text evidence="2">The sequence shown here is derived from an EMBL/GenBank/DDBJ whole genome shotgun (WGS) entry which is preliminary data.</text>
</comment>
<dbReference type="Proteomes" id="UP001221838">
    <property type="component" value="Unassembled WGS sequence"/>
</dbReference>
<gene>
    <name evidence="2" type="ORF">POL68_03550</name>
</gene>
<dbReference type="Gene3D" id="3.40.50.720">
    <property type="entry name" value="NAD(P)-binding Rossmann-like Domain"/>
    <property type="match status" value="1"/>
</dbReference>
<evidence type="ECO:0000259" key="1">
    <source>
        <dbReference type="Pfam" id="PF02558"/>
    </source>
</evidence>
<name>A0ABT5D1J7_9BACT</name>
<dbReference type="EMBL" id="JAQNDM010000002">
    <property type="protein sequence ID" value="MDC0707535.1"/>
    <property type="molecule type" value="Genomic_DNA"/>
</dbReference>
<sequence length="341" mass="36928">MKNAATSRVLIVGAGSVGLIVGYHLSLAKADVTFLVRPGRVERLSRPQTLYCYDDNSLKHYEGYSVISDHADIAEGRFDYILITLDGASLQNEDGVALTKAIGKAVEGTETKVIQGSMFVDSRRWFQSVSGLRDDQFTTGYFSFLSYPPSAVTLPLHGPTDPELLAKADQAYYDNQAAMMLDDSGPAVAEGFAELYNASGVSKVAIVPAAGIAILANAIFAMFAGCDLLGWPKFSDIDPTDETWRLAIAAMKEIQTLSMHGEAGRQAAEATTEASVLEENVAMEKQMLPLDLQEFNRFHHGGKVNKQDRALLTASLAAGRAEGKEMPALTELLRHYSSEIP</sequence>
<feature type="domain" description="Ketopantoate reductase N-terminal" evidence="1">
    <location>
        <begin position="9"/>
        <end position="85"/>
    </location>
</feature>
<accession>A0ABT5D1J7</accession>
<protein>
    <submittedName>
        <fullName evidence="2">2-dehydropantoate 2-reductase N-terminal domain-containing protein</fullName>
    </submittedName>
</protein>
<keyword evidence="3" id="KW-1185">Reference proteome</keyword>
<organism evidence="2 3">
    <name type="scientific">Stigmatella ashevillensis</name>
    <dbReference type="NCBI Taxonomy" id="2995309"/>
    <lineage>
        <taxon>Bacteria</taxon>
        <taxon>Pseudomonadati</taxon>
        <taxon>Myxococcota</taxon>
        <taxon>Myxococcia</taxon>
        <taxon>Myxococcales</taxon>
        <taxon>Cystobacterineae</taxon>
        <taxon>Archangiaceae</taxon>
        <taxon>Stigmatella</taxon>
    </lineage>
</organism>
<proteinExistence type="predicted"/>